<evidence type="ECO:0008006" key="4">
    <source>
        <dbReference type="Google" id="ProtNLM"/>
    </source>
</evidence>
<evidence type="ECO:0000313" key="3">
    <source>
        <dbReference type="Proteomes" id="UP001140513"/>
    </source>
</evidence>
<keyword evidence="3" id="KW-1185">Reference proteome</keyword>
<proteinExistence type="predicted"/>
<reference evidence="2" key="1">
    <citation type="submission" date="2022-10" db="EMBL/GenBank/DDBJ databases">
        <title>Tapping the CABI collections for fungal endophytes: first genome assemblies for Collariella, Neodidymelliopsis, Ascochyta clinopodiicola, Didymella pomorum, Didymosphaeria variabile, Neocosmospora piperis and Neocucurbitaria cava.</title>
        <authorList>
            <person name="Hill R."/>
        </authorList>
    </citation>
    <scope>NUCLEOTIDE SEQUENCE</scope>
    <source>
        <strain evidence="2">IMI 356815</strain>
    </source>
</reference>
<feature type="region of interest" description="Disordered" evidence="1">
    <location>
        <begin position="149"/>
        <end position="258"/>
    </location>
</feature>
<sequence>MVTGDAVAQEFQEILKAQLLLGCTPRPKVAVVSVIKDSWSYPSGDKDFDDAMLYPERFGNERADDFCLCRYVFGTTTECPYGKACQCQHRPLSEEQIQQIRTNQETPRARPRLFLSRVYKNWSSPHPPVVSMHDRLYLKDLDGGENKIASQGEQQKTAPEGGYEKTAPEGGENRTASDGGENRTASDGGENRTASDGGENRTASDGGENRTASDGGENRTASDGGENRTASDGGENRTASDGGENRTAPQGWREQDRL</sequence>
<protein>
    <recommendedName>
        <fullName evidence="4">C3H1-type domain-containing protein</fullName>
    </recommendedName>
</protein>
<organism evidence="2 3">
    <name type="scientific">Didymosphaeria variabile</name>
    <dbReference type="NCBI Taxonomy" id="1932322"/>
    <lineage>
        <taxon>Eukaryota</taxon>
        <taxon>Fungi</taxon>
        <taxon>Dikarya</taxon>
        <taxon>Ascomycota</taxon>
        <taxon>Pezizomycotina</taxon>
        <taxon>Dothideomycetes</taxon>
        <taxon>Pleosporomycetidae</taxon>
        <taxon>Pleosporales</taxon>
        <taxon>Massarineae</taxon>
        <taxon>Didymosphaeriaceae</taxon>
        <taxon>Didymosphaeria</taxon>
    </lineage>
</organism>
<dbReference type="Proteomes" id="UP001140513">
    <property type="component" value="Unassembled WGS sequence"/>
</dbReference>
<evidence type="ECO:0000313" key="2">
    <source>
        <dbReference type="EMBL" id="KAJ4344549.1"/>
    </source>
</evidence>
<evidence type="ECO:0000256" key="1">
    <source>
        <dbReference type="SAM" id="MobiDB-lite"/>
    </source>
</evidence>
<comment type="caution">
    <text evidence="2">The sequence shown here is derived from an EMBL/GenBank/DDBJ whole genome shotgun (WGS) entry which is preliminary data.</text>
</comment>
<dbReference type="AlphaFoldDB" id="A0A9W9C4V5"/>
<dbReference type="EMBL" id="JAPEUX010000010">
    <property type="protein sequence ID" value="KAJ4344549.1"/>
    <property type="molecule type" value="Genomic_DNA"/>
</dbReference>
<dbReference type="GeneID" id="80915823"/>
<name>A0A9W9C4V5_9PLEO</name>
<accession>A0A9W9C4V5</accession>
<dbReference type="OrthoDB" id="9932926at2759"/>
<gene>
    <name evidence="2" type="ORF">N0V89_012293</name>
</gene>
<dbReference type="RefSeq" id="XP_056065001.1">
    <property type="nucleotide sequence ID" value="XM_056221014.1"/>
</dbReference>